<proteinExistence type="predicted"/>
<sequence length="253" mass="28229">MDLQEPLTDQELQTIEAIEASFTKKRSTRADRTQEPRRRTRRHLPSSVLASPFFTFIFTFTLSRTSVEVEKAAVELLQVLEAKKKETGQVAIGFDIEWRPSFRRGVLPGKAAVMQICGDTGHCYVMHIIHSGIPPSLKFLLEDSSLLKVGVGIVNDAAKVSKDYNVCVKGVEDLRCRANQKLGGSSQKWSLASLTETLVCKELPKPNKIRLGNWEADVLTKEKIQYAGTDAFASWHLYQVLESLPDPVLDAAD</sequence>
<evidence type="ECO:0000313" key="2">
    <source>
        <dbReference type="Proteomes" id="UP001164250"/>
    </source>
</evidence>
<protein>
    <submittedName>
        <fullName evidence="1">Uncharacterized protein</fullName>
    </submittedName>
</protein>
<accession>A0ACC1AZE4</accession>
<reference evidence="2" key="1">
    <citation type="journal article" date="2023" name="G3 (Bethesda)">
        <title>Genome assembly and association tests identify interacting loci associated with vigor, precocity, and sex in interspecific pistachio rootstocks.</title>
        <authorList>
            <person name="Palmer W."/>
            <person name="Jacygrad E."/>
            <person name="Sagayaradj S."/>
            <person name="Cavanaugh K."/>
            <person name="Han R."/>
            <person name="Bertier L."/>
            <person name="Beede B."/>
            <person name="Kafkas S."/>
            <person name="Golino D."/>
            <person name="Preece J."/>
            <person name="Michelmore R."/>
        </authorList>
    </citation>
    <scope>NUCLEOTIDE SEQUENCE [LARGE SCALE GENOMIC DNA]</scope>
</reference>
<gene>
    <name evidence="1" type="ORF">Patl1_26076</name>
</gene>
<comment type="caution">
    <text evidence="1">The sequence shown here is derived from an EMBL/GenBank/DDBJ whole genome shotgun (WGS) entry which is preliminary data.</text>
</comment>
<dbReference type="Proteomes" id="UP001164250">
    <property type="component" value="Chromosome 7"/>
</dbReference>
<evidence type="ECO:0000313" key="1">
    <source>
        <dbReference type="EMBL" id="KAJ0092066.1"/>
    </source>
</evidence>
<name>A0ACC1AZE4_9ROSI</name>
<organism evidence="1 2">
    <name type="scientific">Pistacia atlantica</name>
    <dbReference type="NCBI Taxonomy" id="434234"/>
    <lineage>
        <taxon>Eukaryota</taxon>
        <taxon>Viridiplantae</taxon>
        <taxon>Streptophyta</taxon>
        <taxon>Embryophyta</taxon>
        <taxon>Tracheophyta</taxon>
        <taxon>Spermatophyta</taxon>
        <taxon>Magnoliopsida</taxon>
        <taxon>eudicotyledons</taxon>
        <taxon>Gunneridae</taxon>
        <taxon>Pentapetalae</taxon>
        <taxon>rosids</taxon>
        <taxon>malvids</taxon>
        <taxon>Sapindales</taxon>
        <taxon>Anacardiaceae</taxon>
        <taxon>Pistacia</taxon>
    </lineage>
</organism>
<keyword evidence="2" id="KW-1185">Reference proteome</keyword>
<dbReference type="EMBL" id="CM047903">
    <property type="protein sequence ID" value="KAJ0092066.1"/>
    <property type="molecule type" value="Genomic_DNA"/>
</dbReference>